<dbReference type="PROSITE" id="PS51007">
    <property type="entry name" value="CYTC"/>
    <property type="match status" value="1"/>
</dbReference>
<dbReference type="InterPro" id="IPR055557">
    <property type="entry name" value="DUF7133"/>
</dbReference>
<dbReference type="GO" id="GO:0009055">
    <property type="term" value="F:electron transfer activity"/>
    <property type="evidence" value="ECO:0007669"/>
    <property type="project" value="InterPro"/>
</dbReference>
<dbReference type="InterPro" id="IPR036909">
    <property type="entry name" value="Cyt_c-like_dom_sf"/>
</dbReference>
<dbReference type="InterPro" id="IPR011041">
    <property type="entry name" value="Quinoprot_gluc/sorb_DH_b-prop"/>
</dbReference>
<organism evidence="7 8">
    <name type="scientific">Luteolibacter luteus</name>
    <dbReference type="NCBI Taxonomy" id="2728835"/>
    <lineage>
        <taxon>Bacteria</taxon>
        <taxon>Pseudomonadati</taxon>
        <taxon>Verrucomicrobiota</taxon>
        <taxon>Verrucomicrobiia</taxon>
        <taxon>Verrucomicrobiales</taxon>
        <taxon>Verrucomicrobiaceae</taxon>
        <taxon>Luteolibacter</taxon>
    </lineage>
</organism>
<dbReference type="Pfam" id="PF23500">
    <property type="entry name" value="DUF7133"/>
    <property type="match status" value="1"/>
</dbReference>
<accession>A0A858RLP4</accession>
<dbReference type="RefSeq" id="WP_169455313.1">
    <property type="nucleotide sequence ID" value="NZ_CP051774.1"/>
</dbReference>
<keyword evidence="3 4" id="KW-0408">Iron</keyword>
<dbReference type="PANTHER" id="PTHR33546:SF1">
    <property type="entry name" value="LARGE, MULTIFUNCTIONAL SECRETED PROTEIN"/>
    <property type="match status" value="1"/>
</dbReference>
<dbReference type="SUPFAM" id="SSF46626">
    <property type="entry name" value="Cytochrome c"/>
    <property type="match status" value="1"/>
</dbReference>
<evidence type="ECO:0000259" key="6">
    <source>
        <dbReference type="PROSITE" id="PS51007"/>
    </source>
</evidence>
<evidence type="ECO:0000256" key="3">
    <source>
        <dbReference type="ARBA" id="ARBA00023004"/>
    </source>
</evidence>
<dbReference type="PANTHER" id="PTHR33546">
    <property type="entry name" value="LARGE, MULTIFUNCTIONAL SECRETED PROTEIN-RELATED"/>
    <property type="match status" value="1"/>
</dbReference>
<dbReference type="Gene3D" id="1.10.760.10">
    <property type="entry name" value="Cytochrome c-like domain"/>
    <property type="match status" value="1"/>
</dbReference>
<dbReference type="Gene3D" id="2.120.10.30">
    <property type="entry name" value="TolB, C-terminal domain"/>
    <property type="match status" value="1"/>
</dbReference>
<evidence type="ECO:0000313" key="7">
    <source>
        <dbReference type="EMBL" id="QJE96913.1"/>
    </source>
</evidence>
<dbReference type="Proteomes" id="UP000501812">
    <property type="component" value="Chromosome"/>
</dbReference>
<feature type="chain" id="PRO_5032411817" evidence="5">
    <location>
        <begin position="25"/>
        <end position="975"/>
    </location>
</feature>
<gene>
    <name evidence="7" type="ORF">HHL09_14335</name>
</gene>
<evidence type="ECO:0000313" key="8">
    <source>
        <dbReference type="Proteomes" id="UP000501812"/>
    </source>
</evidence>
<dbReference type="NCBIfam" id="TIGR02604">
    <property type="entry name" value="Piru_Ver_Nterm"/>
    <property type="match status" value="1"/>
</dbReference>
<dbReference type="InterPro" id="IPR009056">
    <property type="entry name" value="Cyt_c-like_dom"/>
</dbReference>
<evidence type="ECO:0000256" key="2">
    <source>
        <dbReference type="ARBA" id="ARBA00022723"/>
    </source>
</evidence>
<dbReference type="NCBIfam" id="TIGR02603">
    <property type="entry name" value="CxxCH_TIGR02603"/>
    <property type="match status" value="1"/>
</dbReference>
<keyword evidence="2 4" id="KW-0479">Metal-binding</keyword>
<dbReference type="Pfam" id="PF00034">
    <property type="entry name" value="Cytochrom_C"/>
    <property type="match status" value="1"/>
</dbReference>
<dbReference type="SUPFAM" id="SSF50952">
    <property type="entry name" value="Soluble quinoprotein glucose dehydrogenase"/>
    <property type="match status" value="1"/>
</dbReference>
<evidence type="ECO:0000256" key="5">
    <source>
        <dbReference type="SAM" id="SignalP"/>
    </source>
</evidence>
<dbReference type="EMBL" id="CP051774">
    <property type="protein sequence ID" value="QJE96913.1"/>
    <property type="molecule type" value="Genomic_DNA"/>
</dbReference>
<protein>
    <submittedName>
        <fullName evidence="7">C-type cytochrome</fullName>
    </submittedName>
</protein>
<dbReference type="InterPro" id="IPR013428">
    <property type="entry name" value="Membrane-bound_put_N"/>
</dbReference>
<dbReference type="InterPro" id="IPR013427">
    <property type="entry name" value="Haem-bd_dom_put"/>
</dbReference>
<proteinExistence type="predicted"/>
<name>A0A858RLP4_9BACT</name>
<reference evidence="7 8" key="1">
    <citation type="submission" date="2020-04" db="EMBL/GenBank/DDBJ databases">
        <title>Luteolibacter sp. G-1-1-1 isolated from soil.</title>
        <authorList>
            <person name="Dahal R.H."/>
        </authorList>
    </citation>
    <scope>NUCLEOTIDE SEQUENCE [LARGE SCALE GENOMIC DNA]</scope>
    <source>
        <strain evidence="7 8">G-1-1-1</strain>
    </source>
</reference>
<dbReference type="KEGG" id="luo:HHL09_14335"/>
<keyword evidence="1 4" id="KW-0349">Heme</keyword>
<feature type="domain" description="Cytochrome c" evidence="6">
    <location>
        <begin position="842"/>
        <end position="975"/>
    </location>
</feature>
<dbReference type="GO" id="GO:0020037">
    <property type="term" value="F:heme binding"/>
    <property type="evidence" value="ECO:0007669"/>
    <property type="project" value="InterPro"/>
</dbReference>
<feature type="signal peptide" evidence="5">
    <location>
        <begin position="1"/>
        <end position="24"/>
    </location>
</feature>
<keyword evidence="5" id="KW-0732">Signal</keyword>
<dbReference type="InterPro" id="IPR011042">
    <property type="entry name" value="6-blade_b-propeller_TolB-like"/>
</dbReference>
<dbReference type="GO" id="GO:0046872">
    <property type="term" value="F:metal ion binding"/>
    <property type="evidence" value="ECO:0007669"/>
    <property type="project" value="UniProtKB-KW"/>
</dbReference>
<dbReference type="AlphaFoldDB" id="A0A858RLP4"/>
<keyword evidence="8" id="KW-1185">Reference proteome</keyword>
<evidence type="ECO:0000256" key="1">
    <source>
        <dbReference type="ARBA" id="ARBA00022617"/>
    </source>
</evidence>
<sequence>MKPKHPGKILLLPMALLSGGISHALDTSLVRGTKPLTPEEEQKMLHVPEGFEIQLFAAEPEIDKPINIAFDDRGRMWVTSSREYPYAATRDRWSDPEGTRVSGSRDAILIFEDTDKDGRADKRTVFADGLNIPTGVLPYKNGCIAWSIPNIWFFEDTDGDGTCDKRSILFGPLGWEKDVHGNCSSYRLAPDGWVYATHGFSNTSHFKVRPENLKGAKPGDPGTELSLNSGNVFRFLPDGSRIELFSAGQVNPFGLSWDRHGNLYSADCHSAPIYQLLPGAVYPSFGKPDDGLGFGPVMMHHTHSSTGICGITYLDRDLWGEAWHDQILIGNVVTSRINRDRVRFVGSTPTASEEPDFLSSDDPWFRPVDLRIGPDRALYVADFYNKIIGHYEVPLEHPGRDRERGRIWRIVKKDGLPQTKETADPIAVLRFEARSGPLSQAAQEKVRQWLRSPDALERRVAVEALLKPLSTDWLPDLLQAFSITPAEDLSLRQQLRIVIREHLKLSGGFAKVGGAQISVDLQQELAVIARSVNSNEAASYVLSRLKSDPGDPAETAKTLSRLATMLPAADLMAYAKERFAKDRGVQADLLLAIADGVQQRGELPGSDLTSWGNGLAADLLDQAETPGWIAVADPKSPASPWVLQSRGSEDQGEIEVISSLAAAGAEPEGRMGTLRSAAFAAPASLSFYLCGHSGPPDQAAHARDFVRLVDEASGAEIQRALPPRNDVAQRVVWDLSAHQGKQVRFEVTDGDSGEAYAWLAVGRFEPALISTASFAGEHLRTQRLSRLALLLKYAAPSGIREKLAAWLPAPPPPPPSAITPEMRAEADKLIAARTGSFQQATADKGKGAAVFTANCASCHAIGGKGALVGPQLDGIGNRGPARLIEDILDPSRNVDAHFRLHLITKKDGSVIGGLERGSVGEVLVCVDAAGNEHRVPKSEISSNEETGLSLMPPSFAAAIPEGDFHALLAWLLDFK</sequence>
<evidence type="ECO:0000256" key="4">
    <source>
        <dbReference type="PROSITE-ProRule" id="PRU00433"/>
    </source>
</evidence>